<evidence type="ECO:0000313" key="2">
    <source>
        <dbReference type="EMBL" id="AXG09477.1"/>
    </source>
</evidence>
<proteinExistence type="predicted"/>
<evidence type="ECO:0000256" key="1">
    <source>
        <dbReference type="SAM" id="MobiDB-lite"/>
    </source>
</evidence>
<feature type="compositionally biased region" description="Low complexity" evidence="1">
    <location>
        <begin position="277"/>
        <end position="289"/>
    </location>
</feature>
<dbReference type="EMBL" id="CP031148">
    <property type="protein sequence ID" value="AXG09477.1"/>
    <property type="molecule type" value="Genomic_DNA"/>
</dbReference>
<sequence>MSRVEKVNITDTGDSIILSIVVRDDEGWQPRSGPIRLNGRKISDGFGSEATGARAQEVIRGIDKPGDGSAYYHVEVGGQSFHAIKSNVGRVVSMTRGTPPSNPPTTPDSSDSSGGSWHDPEPTPTVPDYESWTTVMEVRGWQVQSKGGQFRVTDGSGRYLHRDGKVRNQMQTAGTSITDARSALMGRLVDKHSLSWVNNRQIAEIPDSFPDAAPSGSSSGSSDTDDNTVDVGEVDWPDHMTDDDGGQSDDPVPDGGTSGGLTGDPQPDPSPSPSPSDPTAGTPGTPDGGTDTDGDTSSDGPDRTMILGALGLIAVAWGAIDA</sequence>
<dbReference type="RefSeq" id="WP_114605397.1">
    <property type="nucleotide sequence ID" value="NZ_CP031148.1"/>
</dbReference>
<feature type="compositionally biased region" description="Acidic residues" evidence="1">
    <location>
        <begin position="223"/>
        <end position="235"/>
    </location>
</feature>
<feature type="compositionally biased region" description="Low complexity" evidence="1">
    <location>
        <begin position="207"/>
        <end position="222"/>
    </location>
</feature>
<feature type="compositionally biased region" description="Low complexity" evidence="1">
    <location>
        <begin position="107"/>
        <end position="117"/>
    </location>
</feature>
<accession>A0A345EBA5</accession>
<feature type="region of interest" description="Disordered" evidence="1">
    <location>
        <begin position="93"/>
        <end position="128"/>
    </location>
</feature>
<protein>
    <submittedName>
        <fullName evidence="2">Uncharacterized protein</fullName>
    </submittedName>
</protein>
<feature type="region of interest" description="Disordered" evidence="1">
    <location>
        <begin position="205"/>
        <end position="304"/>
    </location>
</feature>
<gene>
    <name evidence="2" type="ORF">DU484_06125</name>
</gene>
<dbReference type="AlphaFoldDB" id="A0A345EBA5"/>
<evidence type="ECO:0000313" key="3">
    <source>
        <dbReference type="Proteomes" id="UP000252985"/>
    </source>
</evidence>
<name>A0A345EBA5_9EURY</name>
<organism evidence="2 3">
    <name type="scientific">Haloplanus rubicundus</name>
    <dbReference type="NCBI Taxonomy" id="1547898"/>
    <lineage>
        <taxon>Archaea</taxon>
        <taxon>Methanobacteriati</taxon>
        <taxon>Methanobacteriota</taxon>
        <taxon>Stenosarchaea group</taxon>
        <taxon>Halobacteria</taxon>
        <taxon>Halobacteriales</taxon>
        <taxon>Haloferacaceae</taxon>
        <taxon>Haloplanus</taxon>
    </lineage>
</organism>
<dbReference type="GeneID" id="37286537"/>
<reference evidence="2 3" key="1">
    <citation type="submission" date="2018-07" db="EMBL/GenBank/DDBJ databases">
        <title>Genome sequences of Haloplanus sp. CBA1112.</title>
        <authorList>
            <person name="Kim Y.B."/>
            <person name="Roh S.W."/>
        </authorList>
    </citation>
    <scope>NUCLEOTIDE SEQUENCE [LARGE SCALE GENOMIC DNA]</scope>
    <source>
        <strain evidence="2 3">CBA1112</strain>
    </source>
</reference>
<feature type="compositionally biased region" description="Pro residues" evidence="1">
    <location>
        <begin position="266"/>
        <end position="276"/>
    </location>
</feature>
<dbReference type="Proteomes" id="UP000252985">
    <property type="component" value="Chromosome"/>
</dbReference>
<dbReference type="KEGG" id="haq:DU484_06125"/>